<dbReference type="SMART" id="SM00404">
    <property type="entry name" value="PTPc_motif"/>
    <property type="match status" value="2"/>
</dbReference>
<dbReference type="SUPFAM" id="SSF52799">
    <property type="entry name" value="(Phosphotyrosine protein) phosphatases II"/>
    <property type="match status" value="2"/>
</dbReference>
<evidence type="ECO:0000256" key="6">
    <source>
        <dbReference type="SAM" id="MobiDB-lite"/>
    </source>
</evidence>
<sequence length="821" mass="96454">MEKKIEDDDDDDEKEERERQQTQEHNRRYPHLSLSSCTSVENQIKKPYRYQQVIIDNEHRYPPIILPSERILFQMNPSTLSQYTSNPSLTNTYHSLQIHDEPKSLSPLQLKTNKLHHAKSHHELYQQNNGLSLSPIRKVNNHENDNRYSTDSPQSVMSLRIPVTTSTSPTKSNLNVTQPSPAHKIPLWKRFKKMIVPKKRKNPSSKMPTLFLNEISENEPNQTVTDNVNFDLLRNPLKLSELKTWINPELFPEQQIRNEYEKLPTEPLHPKTVALRPENKMKNRFNCIEPYDHSRVILRTLPHDSTSDYINASYIDGYRTKKAYIASQAPTDTTLYDFIRMIWQFRIESIVMVTRLFEDGKHKCLQYWPDEGEKQINNFTIRFENEERYTYYTIRRFVLLNPIESSETLTIKQFHFLSWPDHDGLTLPTPLLDFRQRFRNNCKISTSPILVHCSAGVGRSGTFIALDALLEMSTYQDTIDILEFTHRMRQNRVYMIQTVGQYVFLYRALVEGILTLNASISLPEFMTTRRVHMDIKDQYRLLEQLQATVEFSYHTARDPLNIDKNRVESILAADNNRPYLMTQVEKTTDYINAVFVNSYRHVSTYIVTQYPLPQTMVDFYRLIFDHNISIVMLIETIPLDPQNLPYWPSAVSENVSFGPFEILLSSQKEDDYLIERVLQIKYTSKSIFTSDQTKTIRQFEVKNNTRLLPVVKRFLKEMRTRPEQNVILQCLNGVTWSGYFVALCNSIDKMQTEQIIDPFQIVRLIRASRQEFIDQNQYENLFVSMINYAQEYLSFGATSNHAVENSVYMNTSEKNRSFANK</sequence>
<dbReference type="InterPro" id="IPR029021">
    <property type="entry name" value="Prot-tyrosine_phosphatase-like"/>
</dbReference>
<proteinExistence type="inferred from homology"/>
<comment type="similarity">
    <text evidence="1">Belongs to the protein-tyrosine phosphatase family.</text>
</comment>
<dbReference type="Pfam" id="PF00102">
    <property type="entry name" value="Y_phosphatase"/>
    <property type="match status" value="2"/>
</dbReference>
<dbReference type="PROSITE" id="PS50055">
    <property type="entry name" value="TYR_PHOSPHATASE_PTP"/>
    <property type="match status" value="2"/>
</dbReference>
<feature type="domain" description="Tyrosine-protein phosphatase" evidence="7">
    <location>
        <begin position="256"/>
        <end position="512"/>
    </location>
</feature>
<feature type="domain" description="Tyrosine-protein phosphatase" evidence="7">
    <location>
        <begin position="535"/>
        <end position="783"/>
    </location>
</feature>
<dbReference type="InterPro" id="IPR000387">
    <property type="entry name" value="Tyr_Pase_dom"/>
</dbReference>
<dbReference type="SMART" id="SM00194">
    <property type="entry name" value="PTPc"/>
    <property type="match status" value="2"/>
</dbReference>
<organism evidence="10 11">
    <name type="scientific">Adineta ricciae</name>
    <name type="common">Rotifer</name>
    <dbReference type="NCBI Taxonomy" id="249248"/>
    <lineage>
        <taxon>Eukaryota</taxon>
        <taxon>Metazoa</taxon>
        <taxon>Spiralia</taxon>
        <taxon>Gnathifera</taxon>
        <taxon>Rotifera</taxon>
        <taxon>Eurotatoria</taxon>
        <taxon>Bdelloidea</taxon>
        <taxon>Adinetida</taxon>
        <taxon>Adinetidae</taxon>
        <taxon>Adineta</taxon>
    </lineage>
</organism>
<dbReference type="PRINTS" id="PR00700">
    <property type="entry name" value="PRTYPHPHTASE"/>
</dbReference>
<dbReference type="EMBL" id="CAJNOR010001567">
    <property type="protein sequence ID" value="CAF1165408.1"/>
    <property type="molecule type" value="Genomic_DNA"/>
</dbReference>
<dbReference type="EC" id="3.1.3.48" evidence="2"/>
<reference evidence="10" key="1">
    <citation type="submission" date="2021-02" db="EMBL/GenBank/DDBJ databases">
        <authorList>
            <person name="Nowell W R."/>
        </authorList>
    </citation>
    <scope>NUCLEOTIDE SEQUENCE</scope>
</reference>
<dbReference type="InterPro" id="IPR000242">
    <property type="entry name" value="PTP_cat"/>
</dbReference>
<evidence type="ECO:0000256" key="3">
    <source>
        <dbReference type="ARBA" id="ARBA00022801"/>
    </source>
</evidence>
<evidence type="ECO:0000313" key="11">
    <source>
        <dbReference type="Proteomes" id="UP000663828"/>
    </source>
</evidence>
<feature type="domain" description="Tyrosine specific protein phosphatases" evidence="8">
    <location>
        <begin position="705"/>
        <end position="780"/>
    </location>
</feature>
<feature type="domain" description="Tyrosine specific protein phosphatases" evidence="8">
    <location>
        <begin position="429"/>
        <end position="503"/>
    </location>
</feature>
<evidence type="ECO:0000256" key="4">
    <source>
        <dbReference type="ARBA" id="ARBA00022912"/>
    </source>
</evidence>
<dbReference type="Proteomes" id="UP000663828">
    <property type="component" value="Unassembled WGS sequence"/>
</dbReference>
<dbReference type="PANTHER" id="PTHR19134">
    <property type="entry name" value="RECEPTOR-TYPE TYROSINE-PROTEIN PHOSPHATASE"/>
    <property type="match status" value="1"/>
</dbReference>
<dbReference type="InterPro" id="IPR050348">
    <property type="entry name" value="Protein-Tyr_Phosphatase"/>
</dbReference>
<dbReference type="CDD" id="cd00047">
    <property type="entry name" value="PTPc"/>
    <property type="match status" value="1"/>
</dbReference>
<dbReference type="OrthoDB" id="9979034at2759"/>
<evidence type="ECO:0000313" key="10">
    <source>
        <dbReference type="EMBL" id="CAF1165408.1"/>
    </source>
</evidence>
<dbReference type="InterPro" id="IPR003595">
    <property type="entry name" value="Tyr_Pase_cat"/>
</dbReference>
<keyword evidence="11" id="KW-1185">Reference proteome</keyword>
<dbReference type="Proteomes" id="UP000663852">
    <property type="component" value="Unassembled WGS sequence"/>
</dbReference>
<dbReference type="EMBL" id="CAJNOJ010000123">
    <property type="protein sequence ID" value="CAF1156931.1"/>
    <property type="molecule type" value="Genomic_DNA"/>
</dbReference>
<evidence type="ECO:0000259" key="7">
    <source>
        <dbReference type="PROSITE" id="PS50055"/>
    </source>
</evidence>
<keyword evidence="4" id="KW-0904">Protein phosphatase</keyword>
<dbReference type="AlphaFoldDB" id="A0A814TRV4"/>
<comment type="catalytic activity">
    <reaction evidence="5">
        <text>O-phospho-L-tyrosyl-[protein] + H2O = L-tyrosyl-[protein] + phosphate</text>
        <dbReference type="Rhea" id="RHEA:10684"/>
        <dbReference type="Rhea" id="RHEA-COMP:10136"/>
        <dbReference type="Rhea" id="RHEA-COMP:20101"/>
        <dbReference type="ChEBI" id="CHEBI:15377"/>
        <dbReference type="ChEBI" id="CHEBI:43474"/>
        <dbReference type="ChEBI" id="CHEBI:46858"/>
        <dbReference type="ChEBI" id="CHEBI:61978"/>
        <dbReference type="EC" id="3.1.3.48"/>
    </reaction>
</comment>
<name>A0A814TRV4_ADIRI</name>
<keyword evidence="3" id="KW-0378">Hydrolase</keyword>
<gene>
    <name evidence="9" type="ORF">EDS130_LOCUS22922</name>
    <name evidence="10" type="ORF">XAT740_LOCUS21721</name>
</gene>
<feature type="region of interest" description="Disordered" evidence="6">
    <location>
        <begin position="1"/>
        <end position="31"/>
    </location>
</feature>
<dbReference type="PROSITE" id="PS50056">
    <property type="entry name" value="TYR_PHOSPHATASE_2"/>
    <property type="match status" value="2"/>
</dbReference>
<dbReference type="GO" id="GO:0004725">
    <property type="term" value="F:protein tyrosine phosphatase activity"/>
    <property type="evidence" value="ECO:0007669"/>
    <property type="project" value="UniProtKB-EC"/>
</dbReference>
<dbReference type="InterPro" id="IPR016130">
    <property type="entry name" value="Tyr_Pase_AS"/>
</dbReference>
<dbReference type="PROSITE" id="PS00383">
    <property type="entry name" value="TYR_PHOSPHATASE_1"/>
    <property type="match status" value="1"/>
</dbReference>
<feature type="compositionally biased region" description="Basic and acidic residues" evidence="6">
    <location>
        <begin position="16"/>
        <end position="27"/>
    </location>
</feature>
<evidence type="ECO:0000256" key="1">
    <source>
        <dbReference type="ARBA" id="ARBA00009580"/>
    </source>
</evidence>
<protein>
    <recommendedName>
        <fullName evidence="2">protein-tyrosine-phosphatase</fullName>
        <ecNumber evidence="2">3.1.3.48</ecNumber>
    </recommendedName>
</protein>
<accession>A0A814TRV4</accession>
<dbReference type="FunFam" id="3.90.190.10:FF:000102">
    <property type="entry name" value="Receptor-type tyrosine-protein phosphatase"/>
    <property type="match status" value="1"/>
</dbReference>
<evidence type="ECO:0000256" key="2">
    <source>
        <dbReference type="ARBA" id="ARBA00013064"/>
    </source>
</evidence>
<dbReference type="Gene3D" id="3.90.190.10">
    <property type="entry name" value="Protein tyrosine phosphatase superfamily"/>
    <property type="match status" value="2"/>
</dbReference>
<evidence type="ECO:0000313" key="9">
    <source>
        <dbReference type="EMBL" id="CAF1156931.1"/>
    </source>
</evidence>
<evidence type="ECO:0000259" key="8">
    <source>
        <dbReference type="PROSITE" id="PS50056"/>
    </source>
</evidence>
<dbReference type="PANTHER" id="PTHR19134:SF562">
    <property type="entry name" value="PROTEIN-TYROSINE-PHOSPHATASE"/>
    <property type="match status" value="1"/>
</dbReference>
<evidence type="ECO:0000256" key="5">
    <source>
        <dbReference type="ARBA" id="ARBA00051722"/>
    </source>
</evidence>
<comment type="caution">
    <text evidence="10">The sequence shown here is derived from an EMBL/GenBank/DDBJ whole genome shotgun (WGS) entry which is preliminary data.</text>
</comment>